<dbReference type="AlphaFoldDB" id="A0A221V507"/>
<feature type="transmembrane region" description="Helical" evidence="1">
    <location>
        <begin position="104"/>
        <end position="124"/>
    </location>
</feature>
<dbReference type="KEGG" id="aalg:AREALGSMS7_04785"/>
<dbReference type="EMBL" id="CP022515">
    <property type="protein sequence ID" value="ASO08171.1"/>
    <property type="molecule type" value="Genomic_DNA"/>
</dbReference>
<feature type="transmembrane region" description="Helical" evidence="1">
    <location>
        <begin position="162"/>
        <end position="180"/>
    </location>
</feature>
<sequence length="210" mass="24792">MEKAYKNLGYFFLLLIPLTFLGFYKTYFIQFPSFEENITSFIHLHAIIASIWILLLIVQPLLILSRNNKLHRKIGKLSYIVFPILILSFVPQMIRIINSDAPQFLFFPLADSVLLILFYSLAIYHRRKVSKHMRYIIGSATVFLGPTIGRIGPHIFEWSEIVTQNIQYGIIYLILIGLIFYDKRNKNNYRPYLLILTTWIIHLIIFNMIF</sequence>
<keyword evidence="1" id="KW-0812">Transmembrane</keyword>
<evidence type="ECO:0000256" key="1">
    <source>
        <dbReference type="SAM" id="Phobius"/>
    </source>
</evidence>
<protein>
    <submittedName>
        <fullName evidence="2">Uncharacterized protein</fullName>
    </submittedName>
</protein>
<keyword evidence="1" id="KW-0472">Membrane</keyword>
<proteinExistence type="predicted"/>
<organism evidence="2 3">
    <name type="scientific">Arenibacter algicola</name>
    <dbReference type="NCBI Taxonomy" id="616991"/>
    <lineage>
        <taxon>Bacteria</taxon>
        <taxon>Pseudomonadati</taxon>
        <taxon>Bacteroidota</taxon>
        <taxon>Flavobacteriia</taxon>
        <taxon>Flavobacteriales</taxon>
        <taxon>Flavobacteriaceae</taxon>
        <taxon>Arenibacter</taxon>
    </lineage>
</organism>
<name>A0A221V507_9FLAO</name>
<dbReference type="STRING" id="616991.GCA_000733925_02962"/>
<feature type="transmembrane region" description="Helical" evidence="1">
    <location>
        <begin position="136"/>
        <end position="156"/>
    </location>
</feature>
<feature type="transmembrane region" description="Helical" evidence="1">
    <location>
        <begin position="77"/>
        <end position="98"/>
    </location>
</feature>
<evidence type="ECO:0000313" key="3">
    <source>
        <dbReference type="Proteomes" id="UP000204551"/>
    </source>
</evidence>
<feature type="transmembrane region" description="Helical" evidence="1">
    <location>
        <begin position="192"/>
        <end position="209"/>
    </location>
</feature>
<feature type="transmembrane region" description="Helical" evidence="1">
    <location>
        <begin position="7"/>
        <end position="24"/>
    </location>
</feature>
<feature type="transmembrane region" description="Helical" evidence="1">
    <location>
        <begin position="44"/>
        <end position="65"/>
    </location>
</feature>
<reference evidence="2 3" key="1">
    <citation type="submission" date="2017-07" db="EMBL/GenBank/DDBJ databases">
        <title>Genome Sequence of Arenibacter algicola Strain SMS7 Isolated from a culture of the Diatom Skeletonema marinoi.</title>
        <authorList>
            <person name="Topel M."/>
            <person name="Pinder M.I.M."/>
            <person name="Johansson O.N."/>
            <person name="Kourtchenko O."/>
            <person name="Godhe A."/>
            <person name="Clarke A.K."/>
        </authorList>
    </citation>
    <scope>NUCLEOTIDE SEQUENCE [LARGE SCALE GENOMIC DNA]</scope>
    <source>
        <strain evidence="2 3">SMS7</strain>
    </source>
</reference>
<accession>A0A221V507</accession>
<keyword evidence="1" id="KW-1133">Transmembrane helix</keyword>
<gene>
    <name evidence="2" type="ORF">AREALGSMS7_04785</name>
</gene>
<dbReference type="Proteomes" id="UP000204551">
    <property type="component" value="Chromosome"/>
</dbReference>
<evidence type="ECO:0000313" key="2">
    <source>
        <dbReference type="EMBL" id="ASO08171.1"/>
    </source>
</evidence>